<dbReference type="EMBL" id="JGVK01000010">
    <property type="protein sequence ID" value="KEY91398.1"/>
    <property type="molecule type" value="Genomic_DNA"/>
</dbReference>
<evidence type="ECO:0000313" key="12">
    <source>
        <dbReference type="Proteomes" id="UP000053784"/>
    </source>
</evidence>
<evidence type="ECO:0000256" key="3">
    <source>
        <dbReference type="ARBA" id="ARBA00022695"/>
    </source>
</evidence>
<evidence type="ECO:0000313" key="11">
    <source>
        <dbReference type="EMBL" id="KEY91398.1"/>
    </source>
</evidence>
<dbReference type="Proteomes" id="UP000053784">
    <property type="component" value="Unassembled WGS sequence"/>
</dbReference>
<evidence type="ECO:0000256" key="5">
    <source>
        <dbReference type="ARBA" id="ARBA00022840"/>
    </source>
</evidence>
<evidence type="ECO:0000256" key="1">
    <source>
        <dbReference type="ARBA" id="ARBA00022490"/>
    </source>
</evidence>
<feature type="binding site" evidence="9">
    <location>
        <position position="36"/>
    </location>
    <ligand>
        <name>substrate</name>
    </ligand>
</feature>
<dbReference type="NCBIfam" id="TIGR01510">
    <property type="entry name" value="coaD_prev_kdtB"/>
    <property type="match status" value="1"/>
</dbReference>
<dbReference type="GO" id="GO:0005737">
    <property type="term" value="C:cytoplasm"/>
    <property type="evidence" value="ECO:0007669"/>
    <property type="project" value="UniProtKB-SubCell"/>
</dbReference>
<dbReference type="STRING" id="1179155.CF67_18013"/>
<keyword evidence="12" id="KW-1185">Reference proteome</keyword>
<dbReference type="GO" id="GO:0004595">
    <property type="term" value="F:pantetheine-phosphate adenylyltransferase activity"/>
    <property type="evidence" value="ECO:0007669"/>
    <property type="project" value="UniProtKB-UniRule"/>
</dbReference>
<keyword evidence="1 9" id="KW-0963">Cytoplasm</keyword>
<keyword evidence="7 9" id="KW-0173">Coenzyme A biosynthesis</keyword>
<protein>
    <recommendedName>
        <fullName evidence="9">Phosphopantetheine adenylyltransferase</fullName>
        <ecNumber evidence="9">2.7.7.3</ecNumber>
    </recommendedName>
    <alternativeName>
        <fullName evidence="9">Dephospho-CoA pyrophosphorylase</fullName>
    </alternativeName>
    <alternativeName>
        <fullName evidence="9">Pantetheine-phosphate adenylyltransferase</fullName>
        <shortName evidence="9">PPAT</shortName>
    </alternativeName>
</protein>
<dbReference type="NCBIfam" id="TIGR00125">
    <property type="entry name" value="cyt_tran_rel"/>
    <property type="match status" value="1"/>
</dbReference>
<keyword evidence="3 9" id="KW-0548">Nucleotidyltransferase</keyword>
<evidence type="ECO:0000256" key="8">
    <source>
        <dbReference type="ARBA" id="ARBA00029346"/>
    </source>
</evidence>
<feature type="binding site" evidence="9">
    <location>
        <begin position="150"/>
        <end position="156"/>
    </location>
    <ligand>
        <name>ATP</name>
        <dbReference type="ChEBI" id="CHEBI:30616"/>
    </ligand>
</feature>
<comment type="cofactor">
    <cofactor evidence="9">
        <name>Mg(2+)</name>
        <dbReference type="ChEBI" id="CHEBI:18420"/>
    </cofactor>
</comment>
<feature type="binding site" evidence="9">
    <location>
        <position position="68"/>
    </location>
    <ligand>
        <name>substrate</name>
    </ligand>
</feature>
<keyword evidence="2 9" id="KW-0808">Transferase</keyword>
<dbReference type="CDD" id="cd02163">
    <property type="entry name" value="PPAT"/>
    <property type="match status" value="1"/>
</dbReference>
<feature type="site" description="Transition state stabilizer" evidence="9">
    <location>
        <position position="44"/>
    </location>
</feature>
<dbReference type="SUPFAM" id="SSF52374">
    <property type="entry name" value="Nucleotidylyl transferase"/>
    <property type="match status" value="1"/>
</dbReference>
<comment type="subunit">
    <text evidence="9">Homohexamer.</text>
</comment>
<dbReference type="Pfam" id="PF01467">
    <property type="entry name" value="CTP_transf_like"/>
    <property type="match status" value="1"/>
</dbReference>
<reference evidence="11 12" key="1">
    <citation type="submission" date="2014-03" db="EMBL/GenBank/DDBJ databases">
        <title>Selection and divergence in the genomes of co-occurring obligate luminous symbionts with specific hosts.</title>
        <authorList>
            <person name="Hendry T.A."/>
            <person name="de Wet J.R."/>
            <person name="Dunlap P.V."/>
        </authorList>
    </citation>
    <scope>NUCLEOTIDE SEQUENCE [LARGE SCALE GENOMIC DNA]</scope>
    <source>
        <strain evidence="11 12">Ppalp.1</strain>
    </source>
</reference>
<keyword evidence="4 9" id="KW-0547">Nucleotide-binding</keyword>
<comment type="similarity">
    <text evidence="9">Belongs to the bacterial CoaD family.</text>
</comment>
<feature type="binding site" evidence="9">
    <location>
        <position position="44"/>
    </location>
    <ligand>
        <name>ATP</name>
        <dbReference type="ChEBI" id="CHEBI:30616"/>
    </ligand>
</feature>
<evidence type="ECO:0000259" key="10">
    <source>
        <dbReference type="Pfam" id="PF01467"/>
    </source>
</evidence>
<comment type="catalytic activity">
    <reaction evidence="8 9">
        <text>(R)-4'-phosphopantetheine + ATP + H(+) = 3'-dephospho-CoA + diphosphate</text>
        <dbReference type="Rhea" id="RHEA:19801"/>
        <dbReference type="ChEBI" id="CHEBI:15378"/>
        <dbReference type="ChEBI" id="CHEBI:30616"/>
        <dbReference type="ChEBI" id="CHEBI:33019"/>
        <dbReference type="ChEBI" id="CHEBI:57328"/>
        <dbReference type="ChEBI" id="CHEBI:61723"/>
        <dbReference type="EC" id="2.7.7.3"/>
    </reaction>
</comment>
<comment type="pathway">
    <text evidence="9">Cofactor biosynthesis; coenzyme A biosynthesis; CoA from (R)-pantothenate: step 4/5.</text>
</comment>
<evidence type="ECO:0000256" key="6">
    <source>
        <dbReference type="ARBA" id="ARBA00022842"/>
    </source>
</evidence>
<gene>
    <name evidence="9 11" type="primary">coaD</name>
    <name evidence="11" type="ORF">CF67_18013</name>
</gene>
<feature type="binding site" evidence="9">
    <location>
        <position position="125"/>
    </location>
    <ligand>
        <name>ATP</name>
        <dbReference type="ChEBI" id="CHEBI:30616"/>
    </ligand>
</feature>
<dbReference type="EC" id="2.7.7.3" evidence="9"/>
<keyword evidence="6 9" id="KW-0460">Magnesium</keyword>
<evidence type="ECO:0000256" key="4">
    <source>
        <dbReference type="ARBA" id="ARBA00022741"/>
    </source>
</evidence>
<dbReference type="AlphaFoldDB" id="A0A084CNL9"/>
<feature type="binding site" evidence="9">
    <location>
        <begin position="115"/>
        <end position="117"/>
    </location>
    <ligand>
        <name>ATP</name>
        <dbReference type="ChEBI" id="CHEBI:30616"/>
    </ligand>
</feature>
<dbReference type="InterPro" id="IPR001980">
    <property type="entry name" value="PPAT"/>
</dbReference>
<dbReference type="PANTHER" id="PTHR21342:SF1">
    <property type="entry name" value="PHOSPHOPANTETHEINE ADENYLYLTRANSFERASE"/>
    <property type="match status" value="1"/>
</dbReference>
<dbReference type="GO" id="GO:0015937">
    <property type="term" value="P:coenzyme A biosynthetic process"/>
    <property type="evidence" value="ECO:0007669"/>
    <property type="project" value="UniProtKB-UniRule"/>
</dbReference>
<feature type="domain" description="Cytidyltransferase-like" evidence="10">
    <location>
        <begin position="32"/>
        <end position="160"/>
    </location>
</feature>
<dbReference type="Gene3D" id="3.40.50.620">
    <property type="entry name" value="HUPs"/>
    <property type="match status" value="1"/>
</dbReference>
<dbReference type="HAMAP" id="MF_00151">
    <property type="entry name" value="PPAT_bact"/>
    <property type="match status" value="1"/>
</dbReference>
<evidence type="ECO:0000256" key="7">
    <source>
        <dbReference type="ARBA" id="ARBA00022993"/>
    </source>
</evidence>
<name>A0A084CNL9_9GAMM</name>
<dbReference type="InterPro" id="IPR004821">
    <property type="entry name" value="Cyt_trans-like"/>
</dbReference>
<evidence type="ECO:0000256" key="2">
    <source>
        <dbReference type="ARBA" id="ARBA00022679"/>
    </source>
</evidence>
<dbReference type="InterPro" id="IPR014729">
    <property type="entry name" value="Rossmann-like_a/b/a_fold"/>
</dbReference>
<feature type="binding site" evidence="9">
    <location>
        <position position="100"/>
    </location>
    <ligand>
        <name>substrate</name>
    </ligand>
</feature>
<dbReference type="UniPathway" id="UPA00241">
    <property type="reaction ID" value="UER00355"/>
</dbReference>
<comment type="function">
    <text evidence="9">Reversibly transfers an adenylyl group from ATP to 4'-phosphopantetheine, yielding dephospho-CoA (dPCoA) and pyrophosphate.</text>
</comment>
<dbReference type="PRINTS" id="PR01020">
    <property type="entry name" value="LPSBIOSNTHSS"/>
</dbReference>
<evidence type="ECO:0000256" key="9">
    <source>
        <dbReference type="HAMAP-Rule" id="MF_00151"/>
    </source>
</evidence>
<comment type="subcellular location">
    <subcellularLocation>
        <location evidence="9">Cytoplasm</location>
    </subcellularLocation>
</comment>
<dbReference type="PANTHER" id="PTHR21342">
    <property type="entry name" value="PHOSPHOPANTETHEINE ADENYLYLTRANSFERASE"/>
    <property type="match status" value="1"/>
</dbReference>
<dbReference type="GO" id="GO:0005524">
    <property type="term" value="F:ATP binding"/>
    <property type="evidence" value="ECO:0007669"/>
    <property type="project" value="UniProtKB-KW"/>
</dbReference>
<keyword evidence="5 9" id="KW-0067">ATP-binding</keyword>
<proteinExistence type="inferred from homology"/>
<feature type="binding site" evidence="9">
    <location>
        <begin position="36"/>
        <end position="37"/>
    </location>
    <ligand>
        <name>ATP</name>
        <dbReference type="ChEBI" id="CHEBI:30616"/>
    </ligand>
</feature>
<feature type="binding site" evidence="9">
    <location>
        <position position="114"/>
    </location>
    <ligand>
        <name>substrate</name>
    </ligand>
</feature>
<accession>A0A084CNL9</accession>
<organism evidence="11 12">
    <name type="scientific">Candidatus Photodesmus blepharonis</name>
    <dbReference type="NCBI Taxonomy" id="1179155"/>
    <lineage>
        <taxon>Bacteria</taxon>
        <taxon>Pseudomonadati</taxon>
        <taxon>Pseudomonadota</taxon>
        <taxon>Gammaproteobacteria</taxon>
        <taxon>Vibrionales</taxon>
        <taxon>Vibrionaceae</taxon>
        <taxon>Candidatus Photodesmus</taxon>
    </lineage>
</organism>
<sequence length="191" mass="21458">MWIVLIFFYIIKDKVESFEDLIMDRKRFSRVIYPGTFDPITNGHLDLIYSALNMFDEVVVAVAESANKQTLFTLKERLYLAKESTRNLDNLILKGFSGLIVDFARCEEVNILIRGLRTAVDFEYEFGLMSTYRHLMPGLEGVFLTASAKHSSISSSIVREVAIHGGNVDGFVPEVVAAALQHKIQSTESSG</sequence>
<dbReference type="eggNOG" id="COG0669">
    <property type="taxonomic scope" value="Bacteria"/>
</dbReference>
<comment type="caution">
    <text evidence="11">The sequence shown here is derived from an EMBL/GenBank/DDBJ whole genome shotgun (WGS) entry which is preliminary data.</text>
</comment>